<sequence>MIPLLCVVPTFLGIHDFEHFPSNYFGISLGFPPNFQNSSLDSIAVSNFLYWEHNLFLSSQF</sequence>
<gene>
    <name evidence="1" type="ORF">MENTE1834_LOCUS35651</name>
</gene>
<dbReference type="EMBL" id="CAVMJV010000069">
    <property type="protein sequence ID" value="CAK5088015.1"/>
    <property type="molecule type" value="Genomic_DNA"/>
</dbReference>
<protein>
    <submittedName>
        <fullName evidence="1">Uncharacterized protein</fullName>
    </submittedName>
</protein>
<evidence type="ECO:0000313" key="2">
    <source>
        <dbReference type="Proteomes" id="UP001497535"/>
    </source>
</evidence>
<name>A0ACB1AD59_MELEN</name>
<proteinExistence type="predicted"/>
<organism evidence="1 2">
    <name type="scientific">Meloidogyne enterolobii</name>
    <name type="common">Root-knot nematode worm</name>
    <name type="synonym">Meloidogyne mayaguensis</name>
    <dbReference type="NCBI Taxonomy" id="390850"/>
    <lineage>
        <taxon>Eukaryota</taxon>
        <taxon>Metazoa</taxon>
        <taxon>Ecdysozoa</taxon>
        <taxon>Nematoda</taxon>
        <taxon>Chromadorea</taxon>
        <taxon>Rhabditida</taxon>
        <taxon>Tylenchina</taxon>
        <taxon>Tylenchomorpha</taxon>
        <taxon>Tylenchoidea</taxon>
        <taxon>Meloidogynidae</taxon>
        <taxon>Meloidogyninae</taxon>
        <taxon>Meloidogyne</taxon>
    </lineage>
</organism>
<evidence type="ECO:0000313" key="1">
    <source>
        <dbReference type="EMBL" id="CAK5088015.1"/>
    </source>
</evidence>
<dbReference type="Proteomes" id="UP001497535">
    <property type="component" value="Unassembled WGS sequence"/>
</dbReference>
<accession>A0ACB1AD59</accession>
<comment type="caution">
    <text evidence="1">The sequence shown here is derived from an EMBL/GenBank/DDBJ whole genome shotgun (WGS) entry which is preliminary data.</text>
</comment>
<keyword evidence="2" id="KW-1185">Reference proteome</keyword>
<reference evidence="1" key="1">
    <citation type="submission" date="2023-11" db="EMBL/GenBank/DDBJ databases">
        <authorList>
            <person name="Poullet M."/>
        </authorList>
    </citation>
    <scope>NUCLEOTIDE SEQUENCE</scope>
    <source>
        <strain evidence="1">E1834</strain>
    </source>
</reference>